<keyword evidence="6 8" id="KW-0472">Membrane</keyword>
<keyword evidence="7" id="KW-0325">Glycoprotein</keyword>
<evidence type="ECO:0000256" key="3">
    <source>
        <dbReference type="ARBA" id="ARBA00022475"/>
    </source>
</evidence>
<dbReference type="SUPFAM" id="SSF81321">
    <property type="entry name" value="Family A G protein-coupled receptor-like"/>
    <property type="match status" value="1"/>
</dbReference>
<feature type="transmembrane region" description="Helical" evidence="8">
    <location>
        <begin position="333"/>
        <end position="355"/>
    </location>
</feature>
<feature type="transmembrane region" description="Helical" evidence="8">
    <location>
        <begin position="140"/>
        <end position="158"/>
    </location>
</feature>
<dbReference type="PANTHER" id="PTHR45620:SF43">
    <property type="entry name" value="HECTOR, ISOFORM A"/>
    <property type="match status" value="1"/>
</dbReference>
<dbReference type="Gene3D" id="1.20.1070.10">
    <property type="entry name" value="Rhodopsin 7-helix transmembrane proteins"/>
    <property type="match status" value="1"/>
</dbReference>
<dbReference type="InterPro" id="IPR050332">
    <property type="entry name" value="GPCR_2"/>
</dbReference>
<sequence length="418" mass="48246">MDNQEANNTKSTFSHDKENCGKNETTPGYCPEIFDNVMCWPETLAGTISNQSCPYKDIQGNDLEALSYRECMPNATWFMMDDKTWTNYTDCLKKDEKILNFLTFINNLYVIGYSVSLAALVISLWIFITFRTLRCIRIRIHIHLFISFTLNNIAWLIHYKLVTPNTNVTHIENPIWCQALHIVNQYFMLANYLWMFCEGLHLHLALAVVFVREELTMKYFVGIGWGAPFIFVKIYCFYRIYGTKDTDKCWMDESDSKLILTIPVLISLVASLFFLINVLRVILTIMHPNSPNPAPQGIRRAVRAALILIPLFGLHYFLLPFRPVNGDPYQRVYFYISAIIIPYQGFCVSCIFCFANQEVHQAIKSFIGRRIYRDSRWSNYHYTGAGESGGVYVVNGTGQLNNVAMSSLRRKSTTSTRI</sequence>
<feature type="transmembrane region" description="Helical" evidence="8">
    <location>
        <begin position="260"/>
        <end position="283"/>
    </location>
</feature>
<evidence type="ECO:0000256" key="7">
    <source>
        <dbReference type="ARBA" id="ARBA00023180"/>
    </source>
</evidence>
<keyword evidence="4 8" id="KW-0812">Transmembrane</keyword>
<feature type="domain" description="G-protein coupled receptors family 2 profile 1" evidence="9">
    <location>
        <begin position="26"/>
        <end position="100"/>
    </location>
</feature>
<name>A0A9P0B9U0_BRAAE</name>
<dbReference type="GO" id="GO:0008528">
    <property type="term" value="F:G protein-coupled peptide receptor activity"/>
    <property type="evidence" value="ECO:0007669"/>
    <property type="project" value="TreeGrafter"/>
</dbReference>
<protein>
    <recommendedName>
        <fullName evidence="9">G-protein coupled receptors family 2 profile 1 domain-containing protein</fullName>
    </recommendedName>
</protein>
<dbReference type="InterPro" id="IPR000832">
    <property type="entry name" value="GPCR_2_secretin-like"/>
</dbReference>
<feature type="transmembrane region" description="Helical" evidence="8">
    <location>
        <begin position="304"/>
        <end position="321"/>
    </location>
</feature>
<dbReference type="Pfam" id="PF00002">
    <property type="entry name" value="7tm_2"/>
    <property type="match status" value="1"/>
</dbReference>
<dbReference type="Gene3D" id="4.10.1240.10">
    <property type="entry name" value="GPCR, family 2, extracellular hormone receptor domain"/>
    <property type="match status" value="1"/>
</dbReference>
<evidence type="ECO:0000259" key="9">
    <source>
        <dbReference type="SMART" id="SM00008"/>
    </source>
</evidence>
<evidence type="ECO:0000256" key="8">
    <source>
        <dbReference type="SAM" id="Phobius"/>
    </source>
</evidence>
<evidence type="ECO:0000256" key="4">
    <source>
        <dbReference type="ARBA" id="ARBA00022692"/>
    </source>
</evidence>
<dbReference type="EMBL" id="OV121136">
    <property type="protein sequence ID" value="CAH0557330.1"/>
    <property type="molecule type" value="Genomic_DNA"/>
</dbReference>
<proteinExistence type="inferred from homology"/>
<evidence type="ECO:0000256" key="5">
    <source>
        <dbReference type="ARBA" id="ARBA00022989"/>
    </source>
</evidence>
<organism evidence="10 11">
    <name type="scientific">Brassicogethes aeneus</name>
    <name type="common">Rape pollen beetle</name>
    <name type="synonym">Meligethes aeneus</name>
    <dbReference type="NCBI Taxonomy" id="1431903"/>
    <lineage>
        <taxon>Eukaryota</taxon>
        <taxon>Metazoa</taxon>
        <taxon>Ecdysozoa</taxon>
        <taxon>Arthropoda</taxon>
        <taxon>Hexapoda</taxon>
        <taxon>Insecta</taxon>
        <taxon>Pterygota</taxon>
        <taxon>Neoptera</taxon>
        <taxon>Endopterygota</taxon>
        <taxon>Coleoptera</taxon>
        <taxon>Polyphaga</taxon>
        <taxon>Cucujiformia</taxon>
        <taxon>Nitidulidae</taxon>
        <taxon>Meligethinae</taxon>
        <taxon>Brassicogethes</taxon>
    </lineage>
</organism>
<dbReference type="PRINTS" id="PR00249">
    <property type="entry name" value="GPCRSECRETIN"/>
</dbReference>
<dbReference type="PROSITE" id="PS00649">
    <property type="entry name" value="G_PROTEIN_RECEP_F2_1"/>
    <property type="match status" value="1"/>
</dbReference>
<dbReference type="GO" id="GO:0007188">
    <property type="term" value="P:adenylate cyclase-modulating G protein-coupled receptor signaling pathway"/>
    <property type="evidence" value="ECO:0007669"/>
    <property type="project" value="TreeGrafter"/>
</dbReference>
<keyword evidence="3" id="KW-1003">Cell membrane</keyword>
<accession>A0A9P0B9U0</accession>
<dbReference type="InterPro" id="IPR017983">
    <property type="entry name" value="GPCR_2_secretin-like_CS"/>
</dbReference>
<keyword evidence="11" id="KW-1185">Reference proteome</keyword>
<dbReference type="OrthoDB" id="16753at2759"/>
<evidence type="ECO:0000313" key="10">
    <source>
        <dbReference type="EMBL" id="CAH0557330.1"/>
    </source>
</evidence>
<evidence type="ECO:0000256" key="6">
    <source>
        <dbReference type="ARBA" id="ARBA00023136"/>
    </source>
</evidence>
<gene>
    <name evidence="10" type="ORF">MELIAE_LOCUS8074</name>
</gene>
<dbReference type="SMART" id="SM00008">
    <property type="entry name" value="HormR"/>
    <property type="match status" value="1"/>
</dbReference>
<dbReference type="Proteomes" id="UP001154078">
    <property type="component" value="Chromosome 5"/>
</dbReference>
<keyword evidence="5 8" id="KW-1133">Transmembrane helix</keyword>
<feature type="transmembrane region" description="Helical" evidence="8">
    <location>
        <begin position="192"/>
        <end position="212"/>
    </location>
</feature>
<feature type="transmembrane region" description="Helical" evidence="8">
    <location>
        <begin position="219"/>
        <end position="240"/>
    </location>
</feature>
<reference evidence="10" key="1">
    <citation type="submission" date="2021-12" db="EMBL/GenBank/DDBJ databases">
        <authorList>
            <person name="King R."/>
        </authorList>
    </citation>
    <scope>NUCLEOTIDE SEQUENCE</scope>
</reference>
<dbReference type="CDD" id="cd15260">
    <property type="entry name" value="7tmB1_NPR_B4_insect-like"/>
    <property type="match status" value="1"/>
</dbReference>
<comment type="similarity">
    <text evidence="2">Belongs to the G-protein coupled receptor 2 family.</text>
</comment>
<dbReference type="AlphaFoldDB" id="A0A9P0B9U0"/>
<dbReference type="Pfam" id="PF02793">
    <property type="entry name" value="HRM"/>
    <property type="match status" value="1"/>
</dbReference>
<evidence type="ECO:0000313" key="11">
    <source>
        <dbReference type="Proteomes" id="UP001154078"/>
    </source>
</evidence>
<feature type="transmembrane region" description="Helical" evidence="8">
    <location>
        <begin position="108"/>
        <end position="128"/>
    </location>
</feature>
<dbReference type="PANTHER" id="PTHR45620">
    <property type="entry name" value="PDF RECEPTOR-LIKE PROTEIN-RELATED"/>
    <property type="match status" value="1"/>
</dbReference>
<dbReference type="InterPro" id="IPR036445">
    <property type="entry name" value="GPCR_2_extracell_dom_sf"/>
</dbReference>
<evidence type="ECO:0000256" key="2">
    <source>
        <dbReference type="ARBA" id="ARBA00005314"/>
    </source>
</evidence>
<evidence type="ECO:0000256" key="1">
    <source>
        <dbReference type="ARBA" id="ARBA00004651"/>
    </source>
</evidence>
<dbReference type="InterPro" id="IPR001879">
    <property type="entry name" value="GPCR_2_extracellular_dom"/>
</dbReference>
<comment type="subcellular location">
    <subcellularLocation>
        <location evidence="1">Cell membrane</location>
        <topology evidence="1">Multi-pass membrane protein</topology>
    </subcellularLocation>
</comment>
<dbReference type="GO" id="GO:0005886">
    <property type="term" value="C:plasma membrane"/>
    <property type="evidence" value="ECO:0007669"/>
    <property type="project" value="UniProtKB-SubCell"/>
</dbReference>
<dbReference type="SUPFAM" id="SSF111418">
    <property type="entry name" value="Hormone receptor domain"/>
    <property type="match status" value="1"/>
</dbReference>